<dbReference type="GO" id="GO:0003676">
    <property type="term" value="F:nucleic acid binding"/>
    <property type="evidence" value="ECO:0007669"/>
    <property type="project" value="InterPro"/>
</dbReference>
<dbReference type="EMBL" id="OIVN01004650">
    <property type="protein sequence ID" value="SPD18548.1"/>
    <property type="molecule type" value="Genomic_DNA"/>
</dbReference>
<protein>
    <recommendedName>
        <fullName evidence="1">RNase H type-1 domain-containing protein</fullName>
    </recommendedName>
</protein>
<gene>
    <name evidence="2" type="ORF">FSB_LOCUS46430</name>
</gene>
<dbReference type="AlphaFoldDB" id="A0A2N9I294"/>
<accession>A0A2N9I294</accession>
<dbReference type="InterPro" id="IPR052929">
    <property type="entry name" value="RNase_H-like_EbsB-rel"/>
</dbReference>
<dbReference type="GO" id="GO:0004523">
    <property type="term" value="F:RNA-DNA hybrid ribonuclease activity"/>
    <property type="evidence" value="ECO:0007669"/>
    <property type="project" value="InterPro"/>
</dbReference>
<dbReference type="Gene3D" id="3.30.420.10">
    <property type="entry name" value="Ribonuclease H-like superfamily/Ribonuclease H"/>
    <property type="match status" value="1"/>
</dbReference>
<dbReference type="PANTHER" id="PTHR47074:SF73">
    <property type="entry name" value="OS04G0448401 PROTEIN"/>
    <property type="match status" value="1"/>
</dbReference>
<sequence>MVHCPGPLNLPLCIRNLELRIFEHLSILAIPKVSTATSSNFWKPLPAGTIKLNTDAAVRAHSSSLAVMARNHLGAVVKAWACKSLVGDPTIAEAYAIKWALSLAKDECFSHVIVESDSKSYIEAFSGSFANVYWEINVLCFDVITLALNFDVCHFSWLKEKQIRQLMS</sequence>
<dbReference type="Pfam" id="PF13456">
    <property type="entry name" value="RVT_3"/>
    <property type="match status" value="1"/>
</dbReference>
<dbReference type="InterPro" id="IPR044730">
    <property type="entry name" value="RNase_H-like_dom_plant"/>
</dbReference>
<feature type="domain" description="RNase H type-1" evidence="1">
    <location>
        <begin position="53"/>
        <end position="163"/>
    </location>
</feature>
<proteinExistence type="predicted"/>
<dbReference type="CDD" id="cd06222">
    <property type="entry name" value="RNase_H_like"/>
    <property type="match status" value="1"/>
</dbReference>
<dbReference type="InterPro" id="IPR012337">
    <property type="entry name" value="RNaseH-like_sf"/>
</dbReference>
<name>A0A2N9I294_FAGSY</name>
<organism evidence="2">
    <name type="scientific">Fagus sylvatica</name>
    <name type="common">Beechnut</name>
    <dbReference type="NCBI Taxonomy" id="28930"/>
    <lineage>
        <taxon>Eukaryota</taxon>
        <taxon>Viridiplantae</taxon>
        <taxon>Streptophyta</taxon>
        <taxon>Embryophyta</taxon>
        <taxon>Tracheophyta</taxon>
        <taxon>Spermatophyta</taxon>
        <taxon>Magnoliopsida</taxon>
        <taxon>eudicotyledons</taxon>
        <taxon>Gunneridae</taxon>
        <taxon>Pentapetalae</taxon>
        <taxon>rosids</taxon>
        <taxon>fabids</taxon>
        <taxon>Fagales</taxon>
        <taxon>Fagaceae</taxon>
        <taxon>Fagus</taxon>
    </lineage>
</organism>
<evidence type="ECO:0000313" key="2">
    <source>
        <dbReference type="EMBL" id="SPD18548.1"/>
    </source>
</evidence>
<dbReference type="SUPFAM" id="SSF53098">
    <property type="entry name" value="Ribonuclease H-like"/>
    <property type="match status" value="1"/>
</dbReference>
<dbReference type="PANTHER" id="PTHR47074">
    <property type="entry name" value="BNAC02G40300D PROTEIN"/>
    <property type="match status" value="1"/>
</dbReference>
<dbReference type="InterPro" id="IPR002156">
    <property type="entry name" value="RNaseH_domain"/>
</dbReference>
<evidence type="ECO:0000259" key="1">
    <source>
        <dbReference type="Pfam" id="PF13456"/>
    </source>
</evidence>
<dbReference type="InterPro" id="IPR036397">
    <property type="entry name" value="RNaseH_sf"/>
</dbReference>
<reference evidence="2" key="1">
    <citation type="submission" date="2018-02" db="EMBL/GenBank/DDBJ databases">
        <authorList>
            <person name="Cohen D.B."/>
            <person name="Kent A.D."/>
        </authorList>
    </citation>
    <scope>NUCLEOTIDE SEQUENCE</scope>
</reference>